<proteinExistence type="predicted"/>
<dbReference type="AlphaFoldDB" id="A0A1L9S2F3"/>
<name>A0A1L9S2F3_ASPWE</name>
<dbReference type="GeneID" id="63748655"/>
<dbReference type="EMBL" id="KV878209">
    <property type="protein sequence ID" value="OJJ41330.1"/>
    <property type="molecule type" value="Genomic_DNA"/>
</dbReference>
<protein>
    <submittedName>
        <fullName evidence="1">Uncharacterized protein</fullName>
    </submittedName>
</protein>
<dbReference type="RefSeq" id="XP_040695006.1">
    <property type="nucleotide sequence ID" value="XM_040832807.1"/>
</dbReference>
<accession>A0A1L9S2F3</accession>
<evidence type="ECO:0000313" key="2">
    <source>
        <dbReference type="Proteomes" id="UP000184383"/>
    </source>
</evidence>
<evidence type="ECO:0000313" key="1">
    <source>
        <dbReference type="EMBL" id="OJJ41330.1"/>
    </source>
</evidence>
<dbReference type="VEuPathDB" id="FungiDB:ASPWEDRAFT_260999"/>
<reference evidence="2" key="1">
    <citation type="journal article" date="2017" name="Genome Biol.">
        <title>Comparative genomics reveals high biological diversity and specific adaptations in the industrially and medically important fungal genus Aspergillus.</title>
        <authorList>
            <person name="de Vries R.P."/>
            <person name="Riley R."/>
            <person name="Wiebenga A."/>
            <person name="Aguilar-Osorio G."/>
            <person name="Amillis S."/>
            <person name="Uchima C.A."/>
            <person name="Anderluh G."/>
            <person name="Asadollahi M."/>
            <person name="Askin M."/>
            <person name="Barry K."/>
            <person name="Battaglia E."/>
            <person name="Bayram O."/>
            <person name="Benocci T."/>
            <person name="Braus-Stromeyer S.A."/>
            <person name="Caldana C."/>
            <person name="Canovas D."/>
            <person name="Cerqueira G.C."/>
            <person name="Chen F."/>
            <person name="Chen W."/>
            <person name="Choi C."/>
            <person name="Clum A."/>
            <person name="Dos Santos R.A."/>
            <person name="Damasio A.R."/>
            <person name="Diallinas G."/>
            <person name="Emri T."/>
            <person name="Fekete E."/>
            <person name="Flipphi M."/>
            <person name="Freyberg S."/>
            <person name="Gallo A."/>
            <person name="Gournas C."/>
            <person name="Habgood R."/>
            <person name="Hainaut M."/>
            <person name="Harispe M.L."/>
            <person name="Henrissat B."/>
            <person name="Hilden K.S."/>
            <person name="Hope R."/>
            <person name="Hossain A."/>
            <person name="Karabika E."/>
            <person name="Karaffa L."/>
            <person name="Karanyi Z."/>
            <person name="Krasevec N."/>
            <person name="Kuo A."/>
            <person name="Kusch H."/>
            <person name="LaButti K."/>
            <person name="Lagendijk E.L."/>
            <person name="Lapidus A."/>
            <person name="Levasseur A."/>
            <person name="Lindquist E."/>
            <person name="Lipzen A."/>
            <person name="Logrieco A.F."/>
            <person name="MacCabe A."/>
            <person name="Maekelae M.R."/>
            <person name="Malavazi I."/>
            <person name="Melin P."/>
            <person name="Meyer V."/>
            <person name="Mielnichuk N."/>
            <person name="Miskei M."/>
            <person name="Molnar A.P."/>
            <person name="Mule G."/>
            <person name="Ngan C.Y."/>
            <person name="Orejas M."/>
            <person name="Orosz E."/>
            <person name="Ouedraogo J.P."/>
            <person name="Overkamp K.M."/>
            <person name="Park H.-S."/>
            <person name="Perrone G."/>
            <person name="Piumi F."/>
            <person name="Punt P.J."/>
            <person name="Ram A.F."/>
            <person name="Ramon A."/>
            <person name="Rauscher S."/>
            <person name="Record E."/>
            <person name="Riano-Pachon D.M."/>
            <person name="Robert V."/>
            <person name="Roehrig J."/>
            <person name="Ruller R."/>
            <person name="Salamov A."/>
            <person name="Salih N.S."/>
            <person name="Samson R.A."/>
            <person name="Sandor E."/>
            <person name="Sanguinetti M."/>
            <person name="Schuetze T."/>
            <person name="Sepcic K."/>
            <person name="Shelest E."/>
            <person name="Sherlock G."/>
            <person name="Sophianopoulou V."/>
            <person name="Squina F.M."/>
            <person name="Sun H."/>
            <person name="Susca A."/>
            <person name="Todd R.B."/>
            <person name="Tsang A."/>
            <person name="Unkles S.E."/>
            <person name="van de Wiele N."/>
            <person name="van Rossen-Uffink D."/>
            <person name="Oliveira J.V."/>
            <person name="Vesth T.C."/>
            <person name="Visser J."/>
            <person name="Yu J.-H."/>
            <person name="Zhou M."/>
            <person name="Andersen M.R."/>
            <person name="Archer D.B."/>
            <person name="Baker S.E."/>
            <person name="Benoit I."/>
            <person name="Brakhage A.A."/>
            <person name="Braus G.H."/>
            <person name="Fischer R."/>
            <person name="Frisvad J.C."/>
            <person name="Goldman G.H."/>
            <person name="Houbraken J."/>
            <person name="Oakley B."/>
            <person name="Pocsi I."/>
            <person name="Scazzocchio C."/>
            <person name="Seiboth B."/>
            <person name="vanKuyk P.A."/>
            <person name="Wortman J."/>
            <person name="Dyer P.S."/>
            <person name="Grigoriev I.V."/>
        </authorList>
    </citation>
    <scope>NUCLEOTIDE SEQUENCE [LARGE SCALE GENOMIC DNA]</scope>
    <source>
        <strain evidence="2">DTO 134E9</strain>
    </source>
</reference>
<keyword evidence="2" id="KW-1185">Reference proteome</keyword>
<dbReference type="Proteomes" id="UP000184383">
    <property type="component" value="Unassembled WGS sequence"/>
</dbReference>
<organism evidence="1 2">
    <name type="scientific">Aspergillus wentii DTO 134E9</name>
    <dbReference type="NCBI Taxonomy" id="1073089"/>
    <lineage>
        <taxon>Eukaryota</taxon>
        <taxon>Fungi</taxon>
        <taxon>Dikarya</taxon>
        <taxon>Ascomycota</taxon>
        <taxon>Pezizomycotina</taxon>
        <taxon>Eurotiomycetes</taxon>
        <taxon>Eurotiomycetidae</taxon>
        <taxon>Eurotiales</taxon>
        <taxon>Aspergillaceae</taxon>
        <taxon>Aspergillus</taxon>
        <taxon>Aspergillus subgen. Cremei</taxon>
    </lineage>
</organism>
<sequence length="137" mass="16192">MPHPRPIRRIQKTHIHSLNVDDNLSAHFLWSSRKMQRGKKKGKKKEQRMTWMSKRAHSQCLFYLMLFEDIVCLLHASEMSIDRSALALVIFLACAYSCVFFPKLPTFCPYSIRRVTLWAWSLYTMEFKYGVVSKFAI</sequence>
<gene>
    <name evidence="1" type="ORF">ASPWEDRAFT_260999</name>
</gene>